<evidence type="ECO:0000313" key="2">
    <source>
        <dbReference type="EMBL" id="MBP3949534.1"/>
    </source>
</evidence>
<protein>
    <submittedName>
        <fullName evidence="2">Uncharacterized protein</fullName>
    </submittedName>
</protein>
<comment type="caution">
    <text evidence="2">The sequence shown here is derived from an EMBL/GenBank/DDBJ whole genome shotgun (WGS) entry which is preliminary data.</text>
</comment>
<reference evidence="2" key="1">
    <citation type="submission" date="2021-03" db="EMBL/GenBank/DDBJ databases">
        <title>Bacillus suaedae sp. nov., isolated from Suaeda aralocaspica.</title>
        <authorList>
            <person name="Lei R.F.R."/>
        </authorList>
    </citation>
    <scope>NUCLEOTIDE SEQUENCE</scope>
    <source>
        <strain evidence="2">YZJH907-2</strain>
    </source>
</reference>
<dbReference type="AlphaFoldDB" id="A0A940WN60"/>
<feature type="transmembrane region" description="Helical" evidence="1">
    <location>
        <begin position="7"/>
        <end position="26"/>
    </location>
</feature>
<evidence type="ECO:0000256" key="1">
    <source>
        <dbReference type="SAM" id="Phobius"/>
    </source>
</evidence>
<dbReference type="RefSeq" id="WP_210594920.1">
    <property type="nucleotide sequence ID" value="NZ_JAGKSQ010000001.1"/>
</dbReference>
<gene>
    <name evidence="2" type="ORF">J7W16_00215</name>
</gene>
<proteinExistence type="predicted"/>
<keyword evidence="1" id="KW-0812">Transmembrane</keyword>
<keyword evidence="3" id="KW-1185">Reference proteome</keyword>
<sequence>MSDNLQSGILLIVSILLFISFTTGLWTRNEDDNGAPASPLLLFDQ</sequence>
<dbReference type="EMBL" id="JAGKSQ010000001">
    <property type="protein sequence ID" value="MBP3949534.1"/>
    <property type="molecule type" value="Genomic_DNA"/>
</dbReference>
<organism evidence="2 3">
    <name type="scientific">Halalkalibacter suaedae</name>
    <dbReference type="NCBI Taxonomy" id="2822140"/>
    <lineage>
        <taxon>Bacteria</taxon>
        <taxon>Bacillati</taxon>
        <taxon>Bacillota</taxon>
        <taxon>Bacilli</taxon>
        <taxon>Bacillales</taxon>
        <taxon>Bacillaceae</taxon>
        <taxon>Halalkalibacter</taxon>
    </lineage>
</organism>
<accession>A0A940WN60</accession>
<dbReference type="Proteomes" id="UP000678228">
    <property type="component" value="Unassembled WGS sequence"/>
</dbReference>
<name>A0A940WN60_9BACI</name>
<keyword evidence="1" id="KW-0472">Membrane</keyword>
<evidence type="ECO:0000313" key="3">
    <source>
        <dbReference type="Proteomes" id="UP000678228"/>
    </source>
</evidence>
<keyword evidence="1" id="KW-1133">Transmembrane helix</keyword>